<dbReference type="InterPro" id="IPR003587">
    <property type="entry name" value="Hint_dom_N"/>
</dbReference>
<comment type="caution">
    <text evidence="3">The sequence shown here is derived from an EMBL/GenBank/DDBJ whole genome shotgun (WGS) entry which is preliminary data.</text>
</comment>
<dbReference type="RefSeq" id="WP_305756093.1">
    <property type="nucleotide sequence ID" value="NZ_JAPCKK010000021.1"/>
</dbReference>
<keyword evidence="4" id="KW-1185">Reference proteome</keyword>
<dbReference type="PROSITE" id="PS50818">
    <property type="entry name" value="INTEIN_C_TER"/>
    <property type="match status" value="1"/>
</dbReference>
<dbReference type="InterPro" id="IPR056823">
    <property type="entry name" value="TEN-like_YD-shell"/>
</dbReference>
<evidence type="ECO:0000313" key="4">
    <source>
        <dbReference type="Proteomes" id="UP001241848"/>
    </source>
</evidence>
<evidence type="ECO:0000259" key="2">
    <source>
        <dbReference type="SMART" id="SM00306"/>
    </source>
</evidence>
<dbReference type="Pfam" id="PF05593">
    <property type="entry name" value="RHS_repeat"/>
    <property type="match status" value="3"/>
</dbReference>
<evidence type="ECO:0000313" key="3">
    <source>
        <dbReference type="EMBL" id="MDP4098470.1"/>
    </source>
</evidence>
<dbReference type="Proteomes" id="UP001241848">
    <property type="component" value="Unassembled WGS sequence"/>
</dbReference>
<protein>
    <submittedName>
        <fullName evidence="3">Polymorphic toxin-type HINT domain-containing protein</fullName>
    </submittedName>
</protein>
<dbReference type="PROSITE" id="PS50817">
    <property type="entry name" value="INTEIN_N_TER"/>
    <property type="match status" value="1"/>
</dbReference>
<dbReference type="Pfam" id="PF07591">
    <property type="entry name" value="PT-HINT"/>
    <property type="match status" value="1"/>
</dbReference>
<dbReference type="InterPro" id="IPR022385">
    <property type="entry name" value="Rhs_assc_core"/>
</dbReference>
<dbReference type="SUPFAM" id="SSF51294">
    <property type="entry name" value="Hedgehog/intein (Hint) domain"/>
    <property type="match status" value="1"/>
</dbReference>
<dbReference type="Gene3D" id="2.170.16.10">
    <property type="entry name" value="Hedgehog/Intein (Hint) domain"/>
    <property type="match status" value="1"/>
</dbReference>
<dbReference type="SMART" id="SM00306">
    <property type="entry name" value="HintN"/>
    <property type="match status" value="1"/>
</dbReference>
<accession>A0ABT9FUU0</accession>
<dbReference type="InterPro" id="IPR031325">
    <property type="entry name" value="RHS_repeat"/>
</dbReference>
<organism evidence="3 4">
    <name type="scientific">Paenibacillus zeirhizosphaerae</name>
    <dbReference type="NCBI Taxonomy" id="2987519"/>
    <lineage>
        <taxon>Bacteria</taxon>
        <taxon>Bacillati</taxon>
        <taxon>Bacillota</taxon>
        <taxon>Bacilli</taxon>
        <taxon>Bacillales</taxon>
        <taxon>Paenibacillaceae</taxon>
        <taxon>Paenibacillus</taxon>
    </lineage>
</organism>
<name>A0ABT9FUU0_9BACL</name>
<dbReference type="EMBL" id="JAPCKK010000021">
    <property type="protein sequence ID" value="MDP4098470.1"/>
    <property type="molecule type" value="Genomic_DNA"/>
</dbReference>
<dbReference type="InterPro" id="IPR030934">
    <property type="entry name" value="Intein_C"/>
</dbReference>
<dbReference type="PANTHER" id="PTHR32305:SF17">
    <property type="entry name" value="TRNA NUCLEASE WAPA"/>
    <property type="match status" value="1"/>
</dbReference>
<dbReference type="InterPro" id="IPR006530">
    <property type="entry name" value="YD"/>
</dbReference>
<gene>
    <name evidence="3" type="ORF">OIN60_17185</name>
</gene>
<evidence type="ECO:0000256" key="1">
    <source>
        <dbReference type="ARBA" id="ARBA00022737"/>
    </source>
</evidence>
<dbReference type="NCBIfam" id="TIGR01643">
    <property type="entry name" value="YD_repeat_2x"/>
    <property type="match status" value="5"/>
</dbReference>
<proteinExistence type="predicted"/>
<dbReference type="NCBIfam" id="TIGR03696">
    <property type="entry name" value="Rhs_assc_core"/>
    <property type="match status" value="1"/>
</dbReference>
<dbReference type="InterPro" id="IPR036844">
    <property type="entry name" value="Hint_dom_sf"/>
</dbReference>
<dbReference type="Gene3D" id="2.180.10.10">
    <property type="entry name" value="RHS repeat-associated core"/>
    <property type="match status" value="2"/>
</dbReference>
<dbReference type="PANTHER" id="PTHR32305">
    <property type="match status" value="1"/>
</dbReference>
<reference evidence="3 4" key="1">
    <citation type="submission" date="2022-10" db="EMBL/GenBank/DDBJ databases">
        <title>Paenibacillus description and whole genome data of maize root bacterial community.</title>
        <authorList>
            <person name="Marton D."/>
            <person name="Farkas M."/>
            <person name="Cserhati M."/>
        </authorList>
    </citation>
    <scope>NUCLEOTIDE SEQUENCE [LARGE SCALE GENOMIC DNA]</scope>
    <source>
        <strain evidence="3 4">P96</strain>
    </source>
</reference>
<sequence length="2150" mass="240866">MKASWQRITSIILIITFMFGYMGNIVPPTAFADDEKEVFDETYNLTIDRILQQFPDVSRSFVEAELAKGHTLLQIFSALSVAEEKNMSYESAFDLLYPTEVNPAQNVTDDVYNSLFSLASVQGVEEDVYGQPPIHPGAFIELGEDELPKTVFGNVYGENPLTPVVDDVYTESSDEVKVKQEREAFFAGPNTFSAMAATKPDIIEQPPVYDKNKLNQAPFSIGESGESISTLSGGLSLESTDMSLPGRNGLGFTLTRQYNSNDAQFYDMTVKDHSYDQGVFKYWVMYNVIKKKIIPQYMLDYKERRWKQYDYNNDGLVDTETTSYIISSEKGPYNSEVQARNVAAELKTYTIPADSRRVTDSRTGKTNQFPSPLSYNKNGYSGKLYFDGSPVVISGNYSPGGTKTATKTCTTKIEGQYDANGVWKQTGSTPPACPQSYKYDSDGYKGTLTRTTTETVKACASPNKSYKNYKCTKTYVANYSGKVSKPTVDTRTWKQNYSGTVTKPGYTSTIGYSSWVSDGRGSMVRDAYTLSGTPSVRQIEGEGNPEKQKVSYGYTEDPDDPQFDPYQQAKADAEVINDVPGGILLESKGGYRYYTSAIPDAYVWTETIGSYRVRVYNNELTKPTRDKLYPIGKGWTWKLPYIETELGKQYIHLADGGRYEIEGNKLKGYEWEGLFFKPDTSVTVNNERSAYVLTSVDETWKQHFTADGRILQISDNHNNQVLFGYTRQANGETWLTSVQDAIGNTIRIAYSATAVILTKGNERVVYQKHAEQNVDILDAVTDAKGLKTSYGYKIAGANVNLVAYDPARGLSNPYVLLTKVQHPTGAESRYEYEGSPVKRYMGEKSYNETYRIKMRADQITYTNGFVNEFNPQTMFYTGDMGSTYKQNIQFSVAVDNGLQVKTYNYQKNYIDDKTSEQYYLESVVEKAENLQRTTAMSYGKTVTGRAHPVSQPTTTRLTNSMNADTLVTTTEYNDYGNVVRQTEPTGATTVNTYDGKQLLQSTKTSANANGDVYVEYTRNSYGDVTRMVVRQDGPSGKILQQVDYNGFDSYGNITNQTIYNDNKQIATTTEYSGSYAGAFPTTQSVTVTDADGRKSVVQLHSEYDPSTGLMTSSTDGENRRTQYKYDLLGRVTEVVNPDGTQIQASYDDIQNTVTIKDELGTKSRTRWNALGWQTESGLFTGQGFKVQSRADYDAFGRLSWEADALGNTTNYYYDNWSRPVQTSYADGSATRVQYNDAARTTATFDGEFNKVIQTFDEFGQQVKTEEATALDGTLRQIEKKSYDPISGNVIKAWDGNNQPTSYSYDVLGQLTAVTNAKDEVTKYSYDQLGNNTAIQHPDGNRKQKTYNELNQIVSQTDEKGQASKLYYDANGNLTKRIDRNGNPTQYEYDARNRLVKQTSQDQTVSFTYDDTGKRLSMTDNTGKTSYQYDQYTGLLKTVTYPDGLKLTNEYDLNGNRTQVKDPFGQVTKYAYDSLNRVTALGPNLASPVAKYAYTKNGLAAKTLSRNGVVHESQYDGGVLAELLVKQNLMTANTFKYTRDGNKNIVGREQNGAIDTFKYDQLSRIAASSEFNETYSYDQRGNRQTLTTDQAPNISPSEYTFDAQDRLTQVQRNSKTVQYKYNGDGLLVGRIQGGVETRYYYDGDQIIAEAVVESGTPKLKASYVRGSKLEAIVYPDGTEAYPVHNGHGDLIELRDRSGNILNEYSYDIWGNITEAQEQVYNPFRYSGELWDAELQYLRARWYDPAVGRFINEDTNEGDMSDPLSLNLYTYVVNNPLLYVDPSGHYFETRDYQELRVLLNEARVKSNSRKNQNYKLYKNFIEERYDFATIFGGKNQYNYLYDLATGTSAYKNSAGKSDWAREELLNAYQKWTEAEVLAIAAGGLVGNAGGKSASKGKAKTGARGCNCFTAGTKVQTDEGEKPIEDIEVGDKVLAKDENNPDGELAYKEVTNLYRNQRDDIIKLHVGEQVIETTDNHPFWVEDKGWIFADELHAGDKLQKADGSNLTIDKIEFVKLDKPVTVYNFTVADYHTYYVTNIGVWVHNTNCFDTQTVANSLGNKFGGNVIEASGNGWKITNITNPLSKNQPIMVRVMNAGSGGRDKAYFRVSIGNKGALTLDGKLSNDMAATHINLSDNYMQQIQKMIANYVNSGGK</sequence>
<keyword evidence="1" id="KW-0677">Repeat</keyword>
<dbReference type="Pfam" id="PF25023">
    <property type="entry name" value="TEN_YD-shell"/>
    <property type="match status" value="2"/>
</dbReference>
<dbReference type="InterPro" id="IPR050708">
    <property type="entry name" value="T6SS_VgrG/RHS"/>
</dbReference>
<dbReference type="CDD" id="cd00081">
    <property type="entry name" value="Hint"/>
    <property type="match status" value="1"/>
</dbReference>
<dbReference type="InterPro" id="IPR006141">
    <property type="entry name" value="Intein_N"/>
</dbReference>
<feature type="domain" description="Hint" evidence="2">
    <location>
        <begin position="1903"/>
        <end position="1999"/>
    </location>
</feature>